<reference evidence="2" key="1">
    <citation type="submission" date="2025-08" db="UniProtKB">
        <authorList>
            <consortium name="RefSeq"/>
        </authorList>
    </citation>
    <scope>IDENTIFICATION</scope>
</reference>
<name>A0AAJ6SZV7_POPEU</name>
<organism evidence="1 2">
    <name type="scientific">Populus euphratica</name>
    <name type="common">Euphrates poplar</name>
    <dbReference type="NCBI Taxonomy" id="75702"/>
    <lineage>
        <taxon>Eukaryota</taxon>
        <taxon>Viridiplantae</taxon>
        <taxon>Streptophyta</taxon>
        <taxon>Embryophyta</taxon>
        <taxon>Tracheophyta</taxon>
        <taxon>Spermatophyta</taxon>
        <taxon>Magnoliopsida</taxon>
        <taxon>eudicotyledons</taxon>
        <taxon>Gunneridae</taxon>
        <taxon>Pentapetalae</taxon>
        <taxon>rosids</taxon>
        <taxon>fabids</taxon>
        <taxon>Malpighiales</taxon>
        <taxon>Salicaceae</taxon>
        <taxon>Saliceae</taxon>
        <taxon>Populus</taxon>
    </lineage>
</organism>
<dbReference type="Proteomes" id="UP000694918">
    <property type="component" value="Unplaced"/>
</dbReference>
<keyword evidence="1" id="KW-1185">Reference proteome</keyword>
<proteinExistence type="predicted"/>
<dbReference type="RefSeq" id="XP_011001725.1">
    <property type="nucleotide sequence ID" value="XM_011003423.1"/>
</dbReference>
<evidence type="ECO:0000313" key="2">
    <source>
        <dbReference type="RefSeq" id="XP_011001725.1"/>
    </source>
</evidence>
<protein>
    <submittedName>
        <fullName evidence="2">Uncharacterized protein LOC105108920</fullName>
    </submittedName>
</protein>
<sequence>MVEFLIGHKPEQCVDANGRLLPPHSKRTEDDLFILSAAIIGQKFETALLLLELGKSLASLKDKNQISTLQLLAEMPAAFESEFPVGIFERLIYCCLPVKRHHEVKSQVQTWCLENKKDLESGRGRNSGDPGSVSKRNQRGGILKYLKVPEGCWLERIWNRKRKHVFALEFAESLIKEDNSFKRVTTAEEDQNEKEEEQEMCAQTSQNTRKAIITDCQLYNYL</sequence>
<accession>A0AAJ6SZV7</accession>
<dbReference type="GeneID" id="105108920"/>
<gene>
    <name evidence="2" type="primary">LOC105108920</name>
</gene>
<evidence type="ECO:0000313" key="1">
    <source>
        <dbReference type="Proteomes" id="UP000694918"/>
    </source>
</evidence>
<dbReference type="KEGG" id="peu:105108920"/>
<dbReference type="AlphaFoldDB" id="A0AAJ6SZV7"/>